<proteinExistence type="predicted"/>
<dbReference type="AlphaFoldDB" id="A0A1I7XX06"/>
<evidence type="ECO:0000313" key="3">
    <source>
        <dbReference type="WBParaSite" id="L893_g1035.t1"/>
    </source>
</evidence>
<organism evidence="2 3">
    <name type="scientific">Steinernema glaseri</name>
    <dbReference type="NCBI Taxonomy" id="37863"/>
    <lineage>
        <taxon>Eukaryota</taxon>
        <taxon>Metazoa</taxon>
        <taxon>Ecdysozoa</taxon>
        <taxon>Nematoda</taxon>
        <taxon>Chromadorea</taxon>
        <taxon>Rhabditida</taxon>
        <taxon>Tylenchina</taxon>
        <taxon>Panagrolaimomorpha</taxon>
        <taxon>Strongyloidoidea</taxon>
        <taxon>Steinernematidae</taxon>
        <taxon>Steinernema</taxon>
    </lineage>
</organism>
<accession>A0A1I7XX06</accession>
<reference evidence="3" key="1">
    <citation type="submission" date="2016-11" db="UniProtKB">
        <authorList>
            <consortium name="WormBaseParasite"/>
        </authorList>
    </citation>
    <scope>IDENTIFICATION</scope>
</reference>
<dbReference type="WBParaSite" id="L893_g1035.t1">
    <property type="protein sequence ID" value="L893_g1035.t1"/>
    <property type="gene ID" value="L893_g1035"/>
</dbReference>
<evidence type="ECO:0000256" key="1">
    <source>
        <dbReference type="SAM" id="MobiDB-lite"/>
    </source>
</evidence>
<dbReference type="Proteomes" id="UP000095287">
    <property type="component" value="Unplaced"/>
</dbReference>
<sequence>MQSRILINMRVISCSASSKHLSLPKAVPTSDPPVYFRPIVRGTQATCFSDHFVLDSDANKEKDEVAEVAGRRRRSNTGGRPEERAKNQGAESIFAKRMSSLGHVRLFCSAEIAIGVGDLAKKKLRGYTVFDTGSFGPATPSHTTAKQHISTRLTLGSLKAFPSGSFLTFRITKLGKKSATTTDGSTTPRHPKKLPNLCSRYIVVDRYIHGRLFKLILSNLYSAHFLRKDCVMVTIFSRRKARLKTKLKGTVKEPQNSHREIQWTDTSNLNTTCIKKQMRNS</sequence>
<evidence type="ECO:0000313" key="2">
    <source>
        <dbReference type="Proteomes" id="UP000095287"/>
    </source>
</evidence>
<name>A0A1I7XX06_9BILA</name>
<protein>
    <submittedName>
        <fullName evidence="3">Secreted protein</fullName>
    </submittedName>
</protein>
<keyword evidence="2" id="KW-1185">Reference proteome</keyword>
<feature type="region of interest" description="Disordered" evidence="1">
    <location>
        <begin position="64"/>
        <end position="89"/>
    </location>
</feature>